<evidence type="ECO:0000313" key="3">
    <source>
        <dbReference type="Proteomes" id="UP000288388"/>
    </source>
</evidence>
<gene>
    <name evidence="2" type="ORF">EK398_15495</name>
</gene>
<dbReference type="NCBIfam" id="NF004513">
    <property type="entry name" value="PRK05854.1"/>
    <property type="match status" value="1"/>
</dbReference>
<dbReference type="InterPro" id="IPR036291">
    <property type="entry name" value="NAD(P)-bd_dom_sf"/>
</dbReference>
<dbReference type="NCBIfam" id="NF004846">
    <property type="entry name" value="PRK06197.1"/>
    <property type="match status" value="1"/>
</dbReference>
<protein>
    <submittedName>
        <fullName evidence="2">SDR family NAD(P)-dependent oxidoreductase</fullName>
    </submittedName>
</protein>
<dbReference type="Pfam" id="PF00106">
    <property type="entry name" value="adh_short"/>
    <property type="match status" value="1"/>
</dbReference>
<name>A0A437UR70_ENTAV</name>
<dbReference type="SUPFAM" id="SSF51735">
    <property type="entry name" value="NAD(P)-binding Rossmann-fold domains"/>
    <property type="match status" value="1"/>
</dbReference>
<dbReference type="InterPro" id="IPR002347">
    <property type="entry name" value="SDR_fam"/>
</dbReference>
<comment type="caution">
    <text evidence="2">The sequence shown here is derived from an EMBL/GenBank/DDBJ whole genome shotgun (WGS) entry which is preliminary data.</text>
</comment>
<dbReference type="GO" id="GO:0016491">
    <property type="term" value="F:oxidoreductase activity"/>
    <property type="evidence" value="ECO:0007669"/>
    <property type="project" value="UniProtKB-KW"/>
</dbReference>
<dbReference type="RefSeq" id="WP_127979525.1">
    <property type="nucleotide sequence ID" value="NZ_JAQLBW010000002.1"/>
</dbReference>
<evidence type="ECO:0000313" key="2">
    <source>
        <dbReference type="EMBL" id="RVU96135.1"/>
    </source>
</evidence>
<dbReference type="CDD" id="cd05327">
    <property type="entry name" value="retinol-DH_like_SDR_c_like"/>
    <property type="match status" value="1"/>
</dbReference>
<dbReference type="EMBL" id="RYZS01000001">
    <property type="protein sequence ID" value="RVU96135.1"/>
    <property type="molecule type" value="Genomic_DNA"/>
</dbReference>
<reference evidence="2 3" key="1">
    <citation type="submission" date="2018-12" db="EMBL/GenBank/DDBJ databases">
        <title>A novel vanA-carrying plasmid in a clinical isolate of Enterococcus avium.</title>
        <authorList>
            <person name="Bernasconi O.J."/>
            <person name="Luzzaro F."/>
            <person name="Endimiani A."/>
        </authorList>
    </citation>
    <scope>NUCLEOTIDE SEQUENCE [LARGE SCALE GENOMIC DNA]</scope>
    <source>
        <strain evidence="2 3">LC0559/18</strain>
    </source>
</reference>
<dbReference type="PANTHER" id="PTHR43157">
    <property type="entry name" value="PHOSPHATIDYLINOSITOL-GLYCAN BIOSYNTHESIS CLASS F PROTEIN-RELATED"/>
    <property type="match status" value="1"/>
</dbReference>
<sequence length="310" mass="33810">MISMNENRNSKKRWTEKELGSQVGKNVIITGTGGLGYEAAISLAGAGANVIIAGRNANKGAKAVQAIKNEYPHATINFQKLDLADLASIENFGKIIQSTFEKLDILINNAGVMATPERRVTKDHFELQLGTNYLGHFALTAQLLPLLRKTPNARVVTVSSMAHRSGEIHFDDLQLEQNYDPNVAYSQSKLACLMFALELHKRSIASNWGISSIGVHPGGVATDLMDNGPGKNLYTRLIYHTLQTPSQGARASLLAATSPEVKSGDFYGPARMMEIYGYPKLIKPAKQALNAKVSSQLWDLSCDLIHADFK</sequence>
<proteinExistence type="predicted"/>
<dbReference type="Gene3D" id="3.40.50.720">
    <property type="entry name" value="NAD(P)-binding Rossmann-like Domain"/>
    <property type="match status" value="1"/>
</dbReference>
<organism evidence="2 3">
    <name type="scientific">Enterococcus avium</name>
    <name type="common">Streptococcus avium</name>
    <dbReference type="NCBI Taxonomy" id="33945"/>
    <lineage>
        <taxon>Bacteria</taxon>
        <taxon>Bacillati</taxon>
        <taxon>Bacillota</taxon>
        <taxon>Bacilli</taxon>
        <taxon>Lactobacillales</taxon>
        <taxon>Enterococcaceae</taxon>
        <taxon>Enterococcus</taxon>
    </lineage>
</organism>
<dbReference type="Proteomes" id="UP000288388">
    <property type="component" value="Unassembled WGS sequence"/>
</dbReference>
<evidence type="ECO:0000256" key="1">
    <source>
        <dbReference type="ARBA" id="ARBA00023002"/>
    </source>
</evidence>
<accession>A0A437UR70</accession>
<dbReference type="PANTHER" id="PTHR43157:SF31">
    <property type="entry name" value="PHOSPHATIDYLINOSITOL-GLYCAN BIOSYNTHESIS CLASS F PROTEIN"/>
    <property type="match status" value="1"/>
</dbReference>
<dbReference type="AlphaFoldDB" id="A0A437UR70"/>
<keyword evidence="1" id="KW-0560">Oxidoreductase</keyword>
<dbReference type="PRINTS" id="PR00081">
    <property type="entry name" value="GDHRDH"/>
</dbReference>